<feature type="region of interest" description="Disordered" evidence="2">
    <location>
        <begin position="229"/>
        <end position="252"/>
    </location>
</feature>
<reference evidence="3 4" key="1">
    <citation type="submission" date="2024-02" db="EMBL/GenBank/DDBJ databases">
        <authorList>
            <person name="Chen Y."/>
            <person name="Shah S."/>
            <person name="Dougan E. K."/>
            <person name="Thang M."/>
            <person name="Chan C."/>
        </authorList>
    </citation>
    <scope>NUCLEOTIDE SEQUENCE [LARGE SCALE GENOMIC DNA]</scope>
</reference>
<comment type="caution">
    <text evidence="3">The sequence shown here is derived from an EMBL/GenBank/DDBJ whole genome shotgun (WGS) entry which is preliminary data.</text>
</comment>
<dbReference type="PANTHER" id="PTHR43215">
    <property type="entry name" value="RADIAL SPOKE HEAD 1 HOMOLOG"/>
    <property type="match status" value="1"/>
</dbReference>
<dbReference type="EMBL" id="CAXAMM010036224">
    <property type="protein sequence ID" value="CAK9075537.1"/>
    <property type="molecule type" value="Genomic_DNA"/>
</dbReference>
<accession>A0ABP0PHN5</accession>
<feature type="region of interest" description="Disordered" evidence="2">
    <location>
        <begin position="1"/>
        <end position="22"/>
    </location>
</feature>
<dbReference type="SUPFAM" id="SSF82185">
    <property type="entry name" value="Histone H3 K4-specific methyltransferase SET7/9 N-terminal domain"/>
    <property type="match status" value="2"/>
</dbReference>
<dbReference type="Pfam" id="PF02493">
    <property type="entry name" value="MORN"/>
    <property type="match status" value="5"/>
</dbReference>
<dbReference type="SMART" id="SM00698">
    <property type="entry name" value="MORN"/>
    <property type="match status" value="4"/>
</dbReference>
<dbReference type="Proteomes" id="UP001642464">
    <property type="component" value="Unassembled WGS sequence"/>
</dbReference>
<evidence type="ECO:0000256" key="2">
    <source>
        <dbReference type="SAM" id="MobiDB-lite"/>
    </source>
</evidence>
<feature type="non-terminal residue" evidence="3">
    <location>
        <position position="1"/>
    </location>
</feature>
<dbReference type="PANTHER" id="PTHR43215:SF14">
    <property type="entry name" value="RADIAL SPOKE HEAD 1 HOMOLOG"/>
    <property type="match status" value="1"/>
</dbReference>
<dbReference type="Gene3D" id="2.20.110.10">
    <property type="entry name" value="Histone H3 K4-specific methyltransferase SET7/9 N-terminal domain"/>
    <property type="match status" value="2"/>
</dbReference>
<proteinExistence type="predicted"/>
<evidence type="ECO:0000313" key="3">
    <source>
        <dbReference type="EMBL" id="CAK9075537.1"/>
    </source>
</evidence>
<sequence>GSELIAHGAKEGERSTMADGGEEVEPKYELYVRGSTEPREGGSQTFCGQGKAMYLNGDTYDGTYVEGLRAGKGIYTFKKFGDSYEGKYEENRKHGFGKMIYRNNISEEEDPPDENAPPRGGSYLGNFTAGLRGCAANVNPDEAPSEGTFTYVNGDVYAGQWREGKKQGKGTYTFAKDGTQLIGEWEEGKITSGKWVFPNGTFYCGKFRYNKPFGKGVWVFKNGNQLTGDYVQKEQPTEEEPPDDETAPRPDPKVWLLSRSIVASQELSELNMVSRSNAQAGI</sequence>
<protein>
    <submittedName>
        <fullName evidence="3">Uncharacterized protein</fullName>
    </submittedName>
</protein>
<organism evidence="3 4">
    <name type="scientific">Durusdinium trenchii</name>
    <dbReference type="NCBI Taxonomy" id="1381693"/>
    <lineage>
        <taxon>Eukaryota</taxon>
        <taxon>Sar</taxon>
        <taxon>Alveolata</taxon>
        <taxon>Dinophyceae</taxon>
        <taxon>Suessiales</taxon>
        <taxon>Symbiodiniaceae</taxon>
        <taxon>Durusdinium</taxon>
    </lineage>
</organism>
<keyword evidence="4" id="KW-1185">Reference proteome</keyword>
<keyword evidence="1" id="KW-0677">Repeat</keyword>
<evidence type="ECO:0000313" key="4">
    <source>
        <dbReference type="Proteomes" id="UP001642464"/>
    </source>
</evidence>
<name>A0ABP0PHN5_9DINO</name>
<dbReference type="InterPro" id="IPR003409">
    <property type="entry name" value="MORN"/>
</dbReference>
<evidence type="ECO:0000256" key="1">
    <source>
        <dbReference type="ARBA" id="ARBA00022737"/>
    </source>
</evidence>
<gene>
    <name evidence="3" type="ORF">SCF082_LOCUS36592</name>
</gene>